<keyword evidence="3" id="KW-1003">Cell membrane</keyword>
<feature type="transmembrane region" description="Helical" evidence="10">
    <location>
        <begin position="51"/>
        <end position="72"/>
    </location>
</feature>
<comment type="caution">
    <text evidence="12">The sequence shown here is derived from an EMBL/GenBank/DDBJ whole genome shotgun (WGS) entry which is preliminary data.</text>
</comment>
<comment type="subcellular location">
    <subcellularLocation>
        <location evidence="1">Cell inner membrane</location>
        <topology evidence="1">Multi-pass membrane protein</topology>
    </subcellularLocation>
</comment>
<evidence type="ECO:0000259" key="11">
    <source>
        <dbReference type="Pfam" id="PF04290"/>
    </source>
</evidence>
<feature type="transmembrane region" description="Helical" evidence="10">
    <location>
        <begin position="23"/>
        <end position="45"/>
    </location>
</feature>
<dbReference type="RefSeq" id="WP_184584989.1">
    <property type="nucleotide sequence ID" value="NZ_JACHJT010000002.1"/>
</dbReference>
<evidence type="ECO:0000256" key="7">
    <source>
        <dbReference type="ARBA" id="ARBA00023136"/>
    </source>
</evidence>
<gene>
    <name evidence="12" type="ORF">F4561_006126</name>
</gene>
<keyword evidence="2" id="KW-0813">Transport</keyword>
<evidence type="ECO:0000256" key="4">
    <source>
        <dbReference type="ARBA" id="ARBA00022519"/>
    </source>
</evidence>
<keyword evidence="13" id="KW-1185">Reference proteome</keyword>
<evidence type="ECO:0000256" key="2">
    <source>
        <dbReference type="ARBA" id="ARBA00022448"/>
    </source>
</evidence>
<evidence type="ECO:0000256" key="1">
    <source>
        <dbReference type="ARBA" id="ARBA00004429"/>
    </source>
</evidence>
<organism evidence="12 13">
    <name type="scientific">Lipingzhangella halophila</name>
    <dbReference type="NCBI Taxonomy" id="1783352"/>
    <lineage>
        <taxon>Bacteria</taxon>
        <taxon>Bacillati</taxon>
        <taxon>Actinomycetota</taxon>
        <taxon>Actinomycetes</taxon>
        <taxon>Streptosporangiales</taxon>
        <taxon>Nocardiopsidaceae</taxon>
        <taxon>Lipingzhangella</taxon>
    </lineage>
</organism>
<feature type="transmembrane region" description="Helical" evidence="10">
    <location>
        <begin position="93"/>
        <end position="115"/>
    </location>
</feature>
<protein>
    <submittedName>
        <fullName evidence="12">TRAP-type C4-dicarboxylate transport system permease small subunit</fullName>
    </submittedName>
</protein>
<keyword evidence="4" id="KW-0997">Cell inner membrane</keyword>
<sequence length="184" mass="19823">MMPKFQAVTGGVLRAVDRTTDTLALTGLAAMVVVVSWQVFGRFVLSDSPPWAPETALVLLPWLGLLGVAIGVREHAHIGVTFVADRLPRRARTAVRWLTPALFLVFGIYLVVQGWQLTLLTMNSTLPATGLPTAVQYAPMPVAGVLVCVYSALQLLNVETGRGALATPEDGEEGEEESEARDDR</sequence>
<evidence type="ECO:0000256" key="9">
    <source>
        <dbReference type="SAM" id="MobiDB-lite"/>
    </source>
</evidence>
<name>A0A7W7W5H2_9ACTN</name>
<feature type="transmembrane region" description="Helical" evidence="10">
    <location>
        <begin position="135"/>
        <end position="153"/>
    </location>
</feature>
<evidence type="ECO:0000256" key="8">
    <source>
        <dbReference type="ARBA" id="ARBA00038436"/>
    </source>
</evidence>
<dbReference type="GO" id="GO:0022857">
    <property type="term" value="F:transmembrane transporter activity"/>
    <property type="evidence" value="ECO:0007669"/>
    <property type="project" value="TreeGrafter"/>
</dbReference>
<feature type="region of interest" description="Disordered" evidence="9">
    <location>
        <begin position="164"/>
        <end position="184"/>
    </location>
</feature>
<evidence type="ECO:0000313" key="12">
    <source>
        <dbReference type="EMBL" id="MBB4935232.1"/>
    </source>
</evidence>
<feature type="domain" description="Tripartite ATP-independent periplasmic transporters DctQ component" evidence="11">
    <location>
        <begin position="31"/>
        <end position="157"/>
    </location>
</feature>
<evidence type="ECO:0000256" key="10">
    <source>
        <dbReference type="SAM" id="Phobius"/>
    </source>
</evidence>
<accession>A0A7W7W5H2</accession>
<dbReference type="AlphaFoldDB" id="A0A7W7W5H2"/>
<feature type="compositionally biased region" description="Acidic residues" evidence="9">
    <location>
        <begin position="169"/>
        <end position="184"/>
    </location>
</feature>
<dbReference type="PANTHER" id="PTHR35011:SF11">
    <property type="entry name" value="TRAP TRANSPORTER SMALL PERMEASE PROTEIN"/>
    <property type="match status" value="1"/>
</dbReference>
<dbReference type="InterPro" id="IPR007387">
    <property type="entry name" value="TRAP_DctQ"/>
</dbReference>
<evidence type="ECO:0000313" key="13">
    <source>
        <dbReference type="Proteomes" id="UP000523007"/>
    </source>
</evidence>
<keyword evidence="6 10" id="KW-1133">Transmembrane helix</keyword>
<keyword evidence="7 10" id="KW-0472">Membrane</keyword>
<dbReference type="GO" id="GO:0005886">
    <property type="term" value="C:plasma membrane"/>
    <property type="evidence" value="ECO:0007669"/>
    <property type="project" value="UniProtKB-SubCell"/>
</dbReference>
<reference evidence="12 13" key="1">
    <citation type="submission" date="2020-08" db="EMBL/GenBank/DDBJ databases">
        <title>Sequencing the genomes of 1000 actinobacteria strains.</title>
        <authorList>
            <person name="Klenk H.-P."/>
        </authorList>
    </citation>
    <scope>NUCLEOTIDE SEQUENCE [LARGE SCALE GENOMIC DNA]</scope>
    <source>
        <strain evidence="12 13">DSM 102030</strain>
    </source>
</reference>
<keyword evidence="5 10" id="KW-0812">Transmembrane</keyword>
<dbReference type="Pfam" id="PF04290">
    <property type="entry name" value="DctQ"/>
    <property type="match status" value="1"/>
</dbReference>
<dbReference type="GO" id="GO:0015740">
    <property type="term" value="P:C4-dicarboxylate transport"/>
    <property type="evidence" value="ECO:0007669"/>
    <property type="project" value="TreeGrafter"/>
</dbReference>
<dbReference type="EMBL" id="JACHJT010000002">
    <property type="protein sequence ID" value="MBB4935232.1"/>
    <property type="molecule type" value="Genomic_DNA"/>
</dbReference>
<evidence type="ECO:0000256" key="3">
    <source>
        <dbReference type="ARBA" id="ARBA00022475"/>
    </source>
</evidence>
<dbReference type="Proteomes" id="UP000523007">
    <property type="component" value="Unassembled WGS sequence"/>
</dbReference>
<comment type="similarity">
    <text evidence="8">Belongs to the TRAP transporter small permease family.</text>
</comment>
<evidence type="ECO:0000256" key="5">
    <source>
        <dbReference type="ARBA" id="ARBA00022692"/>
    </source>
</evidence>
<dbReference type="InterPro" id="IPR055348">
    <property type="entry name" value="DctQ"/>
</dbReference>
<dbReference type="PANTHER" id="PTHR35011">
    <property type="entry name" value="2,3-DIKETO-L-GULONATE TRAP TRANSPORTER SMALL PERMEASE PROTEIN YIAM"/>
    <property type="match status" value="1"/>
</dbReference>
<proteinExistence type="inferred from homology"/>
<evidence type="ECO:0000256" key="6">
    <source>
        <dbReference type="ARBA" id="ARBA00022989"/>
    </source>
</evidence>